<comment type="caution">
    <text evidence="8">The sequence shown here is derived from an EMBL/GenBank/DDBJ whole genome shotgun (WGS) entry which is preliminary data.</text>
</comment>
<dbReference type="InterPro" id="IPR016496">
    <property type="entry name" value="GTPase_HflX"/>
</dbReference>
<name>A0AA36D8V8_9BILA</name>
<dbReference type="PIRSF" id="PIRSF006809">
    <property type="entry name" value="GTP-binding_hflX_prd"/>
    <property type="match status" value="1"/>
</dbReference>
<comment type="cofactor">
    <cofactor evidence="6">
        <name>Mg(2+)</name>
        <dbReference type="ChEBI" id="CHEBI:18420"/>
    </cofactor>
</comment>
<dbReference type="SUPFAM" id="SSF52540">
    <property type="entry name" value="P-loop containing nucleoside triphosphate hydrolases"/>
    <property type="match status" value="1"/>
</dbReference>
<feature type="binding site" evidence="6">
    <location>
        <position position="264"/>
    </location>
    <ligand>
        <name>Mg(2+)</name>
        <dbReference type="ChEBI" id="CHEBI:18420"/>
    </ligand>
</feature>
<dbReference type="GO" id="GO:0005525">
    <property type="term" value="F:GTP binding"/>
    <property type="evidence" value="ECO:0007669"/>
    <property type="project" value="UniProtKB-KW"/>
</dbReference>
<feature type="binding site" evidence="5">
    <location>
        <begin position="369"/>
        <end position="371"/>
    </location>
    <ligand>
        <name>GTP</name>
        <dbReference type="ChEBI" id="CHEBI:37565"/>
    </ligand>
</feature>
<evidence type="ECO:0000313" key="9">
    <source>
        <dbReference type="Proteomes" id="UP001177023"/>
    </source>
</evidence>
<evidence type="ECO:0000256" key="4">
    <source>
        <dbReference type="ARBA" id="ARBA00023134"/>
    </source>
</evidence>
<gene>
    <name evidence="8" type="ORF">MSPICULIGERA_LOCUS20360</name>
</gene>
<evidence type="ECO:0000313" key="8">
    <source>
        <dbReference type="EMBL" id="CAJ0582220.1"/>
    </source>
</evidence>
<dbReference type="InterPro" id="IPR025121">
    <property type="entry name" value="GTPase_HflX_N"/>
</dbReference>
<sequence length="453" mass="51186">MKRATTNYNLLPRFTPASACWLVVLVFLDISFSVVHPHIRWGKNSASKWTTPELQLEEAISLVETLPTMNVAASKIVGTDYSTQRRVLWGAGRLEELLRIKKQVSASALMVNVDQLQPAQQSALLEVFGIPVFDRYNIVVSIFKQYAKTQEANLQVQLAEIPYIRHRLHYLLHSHQGHLASRMHVNTAHDGNGEDKFQVLKLREQWLRKKLKELDQADGREIAIETSAGSLVAVVGYTNAGKTSIVKRLTGSPSLTPLDRLFATLDTTRHAARLPSGRRVILTDTIGFLSDLPMHLLAAFEATLGHLKRANVIVHMRDVSHPDWKCQSEEVIATLRRIGVTEERIQRIIHIDKQDKAFLSDIPTSLPVSCKTGEGVEQLIKCIEEQVIKNTGCRLRRIALKLGSPGIQWLYNEGLVTVQPTSSEDERLIFNIFMTDDEMIRFQKHTGLKMRRS</sequence>
<proteinExistence type="predicted"/>
<feature type="binding site" evidence="5">
    <location>
        <begin position="262"/>
        <end position="266"/>
    </location>
    <ligand>
        <name>GTP</name>
        <dbReference type="ChEBI" id="CHEBI:37565"/>
    </ligand>
</feature>
<dbReference type="Gene3D" id="3.40.50.11060">
    <property type="entry name" value="GTPase HflX, N-terminal domain"/>
    <property type="match status" value="1"/>
</dbReference>
<organism evidence="8 9">
    <name type="scientific">Mesorhabditis spiculigera</name>
    <dbReference type="NCBI Taxonomy" id="96644"/>
    <lineage>
        <taxon>Eukaryota</taxon>
        <taxon>Metazoa</taxon>
        <taxon>Ecdysozoa</taxon>
        <taxon>Nematoda</taxon>
        <taxon>Chromadorea</taxon>
        <taxon>Rhabditida</taxon>
        <taxon>Rhabditina</taxon>
        <taxon>Rhabditomorpha</taxon>
        <taxon>Rhabditoidea</taxon>
        <taxon>Rhabditidae</taxon>
        <taxon>Mesorhabditinae</taxon>
        <taxon>Mesorhabditis</taxon>
    </lineage>
</organism>
<feature type="non-terminal residue" evidence="8">
    <location>
        <position position="1"/>
    </location>
</feature>
<dbReference type="EMBL" id="CATQJA010002664">
    <property type="protein sequence ID" value="CAJ0582220.1"/>
    <property type="molecule type" value="Genomic_DNA"/>
</dbReference>
<keyword evidence="3 6" id="KW-0460">Magnesium</keyword>
<evidence type="ECO:0000256" key="2">
    <source>
        <dbReference type="ARBA" id="ARBA00022741"/>
    </source>
</evidence>
<evidence type="ECO:0000256" key="3">
    <source>
        <dbReference type="ARBA" id="ARBA00022842"/>
    </source>
</evidence>
<dbReference type="Proteomes" id="UP001177023">
    <property type="component" value="Unassembled WGS sequence"/>
</dbReference>
<dbReference type="GO" id="GO:0046872">
    <property type="term" value="F:metal ion binding"/>
    <property type="evidence" value="ECO:0007669"/>
    <property type="project" value="UniProtKB-KW"/>
</dbReference>
<evidence type="ECO:0000256" key="5">
    <source>
        <dbReference type="PIRSR" id="PIRSR006809-1"/>
    </source>
</evidence>
<dbReference type="Gene3D" id="3.40.50.300">
    <property type="entry name" value="P-loop containing nucleotide triphosphate hydrolases"/>
    <property type="match status" value="1"/>
</dbReference>
<dbReference type="PROSITE" id="PS51705">
    <property type="entry name" value="G_HFLX"/>
    <property type="match status" value="1"/>
</dbReference>
<keyword evidence="9" id="KW-1185">Reference proteome</keyword>
<feature type="binding site" evidence="5">
    <location>
        <begin position="284"/>
        <end position="287"/>
    </location>
    <ligand>
        <name>GTP</name>
        <dbReference type="ChEBI" id="CHEBI:37565"/>
    </ligand>
</feature>
<dbReference type="InterPro" id="IPR042108">
    <property type="entry name" value="GTPase_HflX_N_sf"/>
</dbReference>
<feature type="domain" description="Hflx-type G" evidence="7">
    <location>
        <begin position="230"/>
        <end position="391"/>
    </location>
</feature>
<dbReference type="NCBIfam" id="TIGR03156">
    <property type="entry name" value="GTP_HflX"/>
    <property type="match status" value="1"/>
</dbReference>
<keyword evidence="1 6" id="KW-0479">Metal-binding</keyword>
<dbReference type="PANTHER" id="PTHR10229">
    <property type="entry name" value="GTP-BINDING PROTEIN HFLX"/>
    <property type="match status" value="1"/>
</dbReference>
<dbReference type="InterPro" id="IPR006073">
    <property type="entry name" value="GTP-bd"/>
</dbReference>
<dbReference type="AlphaFoldDB" id="A0AA36D8V8"/>
<evidence type="ECO:0000259" key="7">
    <source>
        <dbReference type="PROSITE" id="PS51705"/>
    </source>
</evidence>
<protein>
    <recommendedName>
        <fullName evidence="7">Hflx-type G domain-containing protein</fullName>
    </recommendedName>
</protein>
<keyword evidence="2 5" id="KW-0547">Nucleotide-binding</keyword>
<dbReference type="PRINTS" id="PR00326">
    <property type="entry name" value="GTP1OBG"/>
</dbReference>
<dbReference type="InterPro" id="IPR027417">
    <property type="entry name" value="P-loop_NTPase"/>
</dbReference>
<dbReference type="PANTHER" id="PTHR10229:SF0">
    <property type="entry name" value="GTP-BINDING PROTEIN 6-RELATED"/>
    <property type="match status" value="1"/>
</dbReference>
<evidence type="ECO:0000256" key="6">
    <source>
        <dbReference type="PIRSR" id="PIRSR006809-2"/>
    </source>
</evidence>
<dbReference type="Pfam" id="PF01926">
    <property type="entry name" value="MMR_HSR1"/>
    <property type="match status" value="1"/>
</dbReference>
<accession>A0AA36D8V8</accession>
<dbReference type="GO" id="GO:0043022">
    <property type="term" value="F:ribosome binding"/>
    <property type="evidence" value="ECO:0007669"/>
    <property type="project" value="TreeGrafter"/>
</dbReference>
<feature type="binding site" evidence="5">
    <location>
        <begin position="236"/>
        <end position="243"/>
    </location>
    <ligand>
        <name>GTP</name>
        <dbReference type="ChEBI" id="CHEBI:37565"/>
    </ligand>
</feature>
<keyword evidence="4 5" id="KW-0342">GTP-binding</keyword>
<dbReference type="InterPro" id="IPR032305">
    <property type="entry name" value="GTP-bd_M"/>
</dbReference>
<dbReference type="InterPro" id="IPR030394">
    <property type="entry name" value="G_HFLX_dom"/>
</dbReference>
<dbReference type="Pfam" id="PF16360">
    <property type="entry name" value="GTP-bdg_M"/>
    <property type="match status" value="1"/>
</dbReference>
<dbReference type="Pfam" id="PF13167">
    <property type="entry name" value="GTP-bdg_N"/>
    <property type="match status" value="1"/>
</dbReference>
<dbReference type="GO" id="GO:0005737">
    <property type="term" value="C:cytoplasm"/>
    <property type="evidence" value="ECO:0007669"/>
    <property type="project" value="TreeGrafter"/>
</dbReference>
<evidence type="ECO:0000256" key="1">
    <source>
        <dbReference type="ARBA" id="ARBA00022723"/>
    </source>
</evidence>
<reference evidence="8" key="1">
    <citation type="submission" date="2023-06" db="EMBL/GenBank/DDBJ databases">
        <authorList>
            <person name="Delattre M."/>
        </authorList>
    </citation>
    <scope>NUCLEOTIDE SEQUENCE</scope>
    <source>
        <strain evidence="8">AF72</strain>
    </source>
</reference>
<feature type="binding site" evidence="6">
    <location>
        <position position="243"/>
    </location>
    <ligand>
        <name>Mg(2+)</name>
        <dbReference type="ChEBI" id="CHEBI:18420"/>
    </ligand>
</feature>